<dbReference type="EMBL" id="APAU02000004">
    <property type="protein sequence ID" value="EUB64076.1"/>
    <property type="molecule type" value="Genomic_DNA"/>
</dbReference>
<keyword evidence="2" id="KW-1185">Reference proteome</keyword>
<reference evidence="1 2" key="1">
    <citation type="journal article" date="2013" name="Nat. Genet.">
        <title>The genome of the hydatid tapeworm Echinococcus granulosus.</title>
        <authorList>
            <person name="Zheng H."/>
            <person name="Zhang W."/>
            <person name="Zhang L."/>
            <person name="Zhang Z."/>
            <person name="Li J."/>
            <person name="Lu G."/>
            <person name="Zhu Y."/>
            <person name="Wang Y."/>
            <person name="Huang Y."/>
            <person name="Liu J."/>
            <person name="Kang H."/>
            <person name="Chen J."/>
            <person name="Wang L."/>
            <person name="Chen A."/>
            <person name="Yu S."/>
            <person name="Gao Z."/>
            <person name="Jin L."/>
            <person name="Gu W."/>
            <person name="Wang Z."/>
            <person name="Zhao L."/>
            <person name="Shi B."/>
            <person name="Wen H."/>
            <person name="Lin R."/>
            <person name="Jones M.K."/>
            <person name="Brejova B."/>
            <person name="Vinar T."/>
            <person name="Zhao G."/>
            <person name="McManus D.P."/>
            <person name="Chen Z."/>
            <person name="Zhou Y."/>
            <person name="Wang S."/>
        </authorList>
    </citation>
    <scope>NUCLEOTIDE SEQUENCE [LARGE SCALE GENOMIC DNA]</scope>
</reference>
<protein>
    <submittedName>
        <fullName evidence="1">Uncharacterized protein</fullName>
    </submittedName>
</protein>
<proteinExistence type="predicted"/>
<dbReference type="Proteomes" id="UP000019149">
    <property type="component" value="Unassembled WGS sequence"/>
</dbReference>
<organism evidence="1 2">
    <name type="scientific">Echinococcus granulosus</name>
    <name type="common">Hydatid tapeworm</name>
    <dbReference type="NCBI Taxonomy" id="6210"/>
    <lineage>
        <taxon>Eukaryota</taxon>
        <taxon>Metazoa</taxon>
        <taxon>Spiralia</taxon>
        <taxon>Lophotrochozoa</taxon>
        <taxon>Platyhelminthes</taxon>
        <taxon>Cestoda</taxon>
        <taxon>Eucestoda</taxon>
        <taxon>Cyclophyllidea</taxon>
        <taxon>Taeniidae</taxon>
        <taxon>Echinococcus</taxon>
        <taxon>Echinococcus granulosus group</taxon>
    </lineage>
</organism>
<dbReference type="RefSeq" id="XP_024355272.1">
    <property type="nucleotide sequence ID" value="XM_024490453.1"/>
</dbReference>
<evidence type="ECO:0000313" key="1">
    <source>
        <dbReference type="EMBL" id="EUB64076.1"/>
    </source>
</evidence>
<dbReference type="GeneID" id="36336919"/>
<sequence length="131" mass="14272">MYQCGVERLLGVLASPELLIPKGELHLPNDCAASAAATTAVISLVHSHACPLPLSTPSHVFFPELPPALTAVLPIIADVVNKLQQPVINTAHRPVKRYISLLLSEYVRPLQLFITLPPTFWPPDWLAGMSH</sequence>
<dbReference type="CTD" id="36336919"/>
<evidence type="ECO:0000313" key="2">
    <source>
        <dbReference type="Proteomes" id="UP000019149"/>
    </source>
</evidence>
<dbReference type="AlphaFoldDB" id="W6UTU4"/>
<gene>
    <name evidence="1" type="ORF">EGR_01204</name>
</gene>
<comment type="caution">
    <text evidence="1">The sequence shown here is derived from an EMBL/GenBank/DDBJ whole genome shotgun (WGS) entry which is preliminary data.</text>
</comment>
<name>W6UTU4_ECHGR</name>
<dbReference type="KEGG" id="egl:EGR_01204"/>
<accession>W6UTU4</accession>